<feature type="region of interest" description="Disordered" evidence="1">
    <location>
        <begin position="311"/>
        <end position="358"/>
    </location>
</feature>
<accession>A0A6G0XS09</accession>
<feature type="compositionally biased region" description="Low complexity" evidence="1">
    <location>
        <begin position="411"/>
        <end position="421"/>
    </location>
</feature>
<sequence length="555" mass="61558">MRALTAFLFKHLEALLTKSLEDRSDTEDRIVKSNIVLVSRCDPLSEAVVLNDGSHSIWAFLPPTFVAQARAEYPHIVSTKNLCGCLLRIEECHFSTPFRHRRGTPHAASHARRICLNVLDLSILDVADIQANEQPHVLRDPTILRLLEDKSLAFLEALLLPPSTQQYHAYIFGDRNPLTIEDCEIPAEQLTILEGEETNGAMTDSQLIAENGSVPNESESQSASIVFDTQFPEQKASSETESENGSPEPLDTDPGNRPASFDFAPHTQPASLDYASQDQPASLDYAPQTQANDSSSQSVDGPVAFCHQSLTQYGSTPSSSHRNDDTGPQSPQLSSLSSTQSEEERPTAFVPQNLSENFIQDDVETASLSSTVKEEKFFENNPQVSTTATTQDIEVIVIDSSDEDNTAEICSVQSRASSQRSLQRRSKTKTTAPKTLMSRFEWTDDSSDIQLLPNMYSQRKSLPVSQSSPSQTQSISSHTRLESSEQELLAVLNDDKEDDPGEFFRKVHLRPEIRDGRLFAIQVAVSECTAVVRELYASGKDRQRIKRLRTGEVMI</sequence>
<evidence type="ECO:0000313" key="3">
    <source>
        <dbReference type="Proteomes" id="UP000481153"/>
    </source>
</evidence>
<feature type="compositionally biased region" description="Low complexity" evidence="1">
    <location>
        <begin position="465"/>
        <end position="477"/>
    </location>
</feature>
<feature type="compositionally biased region" description="Low complexity" evidence="1">
    <location>
        <begin position="328"/>
        <end position="340"/>
    </location>
</feature>
<feature type="region of interest" description="Disordered" evidence="1">
    <location>
        <begin position="459"/>
        <end position="482"/>
    </location>
</feature>
<feature type="compositionally biased region" description="Polar residues" evidence="1">
    <location>
        <begin position="231"/>
        <end position="245"/>
    </location>
</feature>
<reference evidence="2 3" key="1">
    <citation type="submission" date="2019-07" db="EMBL/GenBank/DDBJ databases">
        <title>Genomics analysis of Aphanomyces spp. identifies a new class of oomycete effector associated with host adaptation.</title>
        <authorList>
            <person name="Gaulin E."/>
        </authorList>
    </citation>
    <scope>NUCLEOTIDE SEQUENCE [LARGE SCALE GENOMIC DNA]</scope>
    <source>
        <strain evidence="2 3">ATCC 201684</strain>
    </source>
</reference>
<proteinExistence type="predicted"/>
<feature type="region of interest" description="Disordered" evidence="1">
    <location>
        <begin position="231"/>
        <end position="273"/>
    </location>
</feature>
<comment type="caution">
    <text evidence="2">The sequence shown here is derived from an EMBL/GenBank/DDBJ whole genome shotgun (WGS) entry which is preliminary data.</text>
</comment>
<feature type="compositionally biased region" description="Polar residues" evidence="1">
    <location>
        <begin position="311"/>
        <end position="320"/>
    </location>
</feature>
<name>A0A6G0XS09_9STRA</name>
<gene>
    <name evidence="2" type="ORF">Ae201684_001853</name>
</gene>
<dbReference type="Proteomes" id="UP000481153">
    <property type="component" value="Unassembled WGS sequence"/>
</dbReference>
<dbReference type="EMBL" id="VJMJ01000017">
    <property type="protein sequence ID" value="KAF0743378.1"/>
    <property type="molecule type" value="Genomic_DNA"/>
</dbReference>
<dbReference type="AlphaFoldDB" id="A0A6G0XS09"/>
<evidence type="ECO:0000256" key="1">
    <source>
        <dbReference type="SAM" id="MobiDB-lite"/>
    </source>
</evidence>
<evidence type="ECO:0000313" key="2">
    <source>
        <dbReference type="EMBL" id="KAF0743378.1"/>
    </source>
</evidence>
<dbReference type="VEuPathDB" id="FungiDB:AeMF1_000704"/>
<organism evidence="2 3">
    <name type="scientific">Aphanomyces euteiches</name>
    <dbReference type="NCBI Taxonomy" id="100861"/>
    <lineage>
        <taxon>Eukaryota</taxon>
        <taxon>Sar</taxon>
        <taxon>Stramenopiles</taxon>
        <taxon>Oomycota</taxon>
        <taxon>Saprolegniomycetes</taxon>
        <taxon>Saprolegniales</taxon>
        <taxon>Verrucalvaceae</taxon>
        <taxon>Aphanomyces</taxon>
    </lineage>
</organism>
<feature type="region of interest" description="Disordered" evidence="1">
    <location>
        <begin position="411"/>
        <end position="432"/>
    </location>
</feature>
<keyword evidence="3" id="KW-1185">Reference proteome</keyword>
<protein>
    <submittedName>
        <fullName evidence="2">Uncharacterized protein</fullName>
    </submittedName>
</protein>